<dbReference type="EMBL" id="SKFG01000002">
    <property type="protein sequence ID" value="TCZ80251.1"/>
    <property type="molecule type" value="Genomic_DNA"/>
</dbReference>
<dbReference type="GO" id="GO:0008757">
    <property type="term" value="F:S-adenosylmethionine-dependent methyltransferase activity"/>
    <property type="evidence" value="ECO:0007669"/>
    <property type="project" value="InterPro"/>
</dbReference>
<sequence>MLIKELAELLGISTRTIRFYEEKGMISPEKHPTNHYRVFNEDDARRLQTIISLREVGMPIEEIRALLVELDKGDQDHVLYALELQRSMMFSQFVELKHNIATTDRIINHIKHKQAIAWKDIFEITNGLKKLRDLRTNWRDHWDFDRQAEFHDELVYDKSQEFNQHPSYEVALQMILDWVNPHMGEKGLDIGTGTGNLAGLFMGRGIEMCGIDQSKEMLRQCHRKFPDYETKLGNFLAIPYLDHGFDFAVTSYAFHHLTEEQKLLALDEITRVLKPHGRVCIVDLMFENEDERRIYLNRLRSENKHAVIAAVENEFYADRSNLIDWFESHEYIVKFKQISELVHIIYAVPTRISY</sequence>
<evidence type="ECO:0000313" key="5">
    <source>
        <dbReference type="EMBL" id="TCZ80251.1"/>
    </source>
</evidence>
<comment type="caution">
    <text evidence="5">The sequence shown here is derived from an EMBL/GenBank/DDBJ whole genome shotgun (WGS) entry which is preliminary data.</text>
</comment>
<dbReference type="InterPro" id="IPR009061">
    <property type="entry name" value="DNA-bd_dom_put_sf"/>
</dbReference>
<dbReference type="Gene3D" id="1.10.1660.10">
    <property type="match status" value="1"/>
</dbReference>
<dbReference type="SMART" id="SM00422">
    <property type="entry name" value="HTH_MERR"/>
    <property type="match status" value="1"/>
</dbReference>
<organism evidence="5 6">
    <name type="scientific">Paenibacillus albiflavus</name>
    <dbReference type="NCBI Taxonomy" id="2545760"/>
    <lineage>
        <taxon>Bacteria</taxon>
        <taxon>Bacillati</taxon>
        <taxon>Bacillota</taxon>
        <taxon>Bacilli</taxon>
        <taxon>Bacillales</taxon>
        <taxon>Paenibacillaceae</taxon>
        <taxon>Paenibacillus</taxon>
    </lineage>
</organism>
<accession>A0A4R4ENX6</accession>
<evidence type="ECO:0000259" key="4">
    <source>
        <dbReference type="PROSITE" id="PS50937"/>
    </source>
</evidence>
<reference evidence="5 6" key="1">
    <citation type="submission" date="2019-03" db="EMBL/GenBank/DDBJ databases">
        <authorList>
            <person name="Kim M.K.M."/>
        </authorList>
    </citation>
    <scope>NUCLEOTIDE SEQUENCE [LARGE SCALE GENOMIC DNA]</scope>
    <source>
        <strain evidence="5 6">18JY21-1</strain>
    </source>
</reference>
<dbReference type="Pfam" id="PF08241">
    <property type="entry name" value="Methyltransf_11"/>
    <property type="match status" value="1"/>
</dbReference>
<dbReference type="PANTHER" id="PTHR30204">
    <property type="entry name" value="REDOX-CYCLING DRUG-SENSING TRANSCRIPTIONAL ACTIVATOR SOXR"/>
    <property type="match status" value="1"/>
</dbReference>
<dbReference type="GO" id="GO:0003677">
    <property type="term" value="F:DNA binding"/>
    <property type="evidence" value="ECO:0007669"/>
    <property type="project" value="UniProtKB-KW"/>
</dbReference>
<dbReference type="AlphaFoldDB" id="A0A4R4ENX6"/>
<dbReference type="InterPro" id="IPR013216">
    <property type="entry name" value="Methyltransf_11"/>
</dbReference>
<dbReference type="SUPFAM" id="SSF53335">
    <property type="entry name" value="S-adenosyl-L-methionine-dependent methyltransferases"/>
    <property type="match status" value="1"/>
</dbReference>
<proteinExistence type="predicted"/>
<evidence type="ECO:0000256" key="2">
    <source>
        <dbReference type="ARBA" id="ARBA00023125"/>
    </source>
</evidence>
<dbReference type="PANTHER" id="PTHR30204:SF94">
    <property type="entry name" value="HEAVY METAL-DEPENDENT TRANSCRIPTIONAL REGULATOR HI_0293-RELATED"/>
    <property type="match status" value="1"/>
</dbReference>
<dbReference type="CDD" id="cd02440">
    <property type="entry name" value="AdoMet_MTases"/>
    <property type="match status" value="1"/>
</dbReference>
<protein>
    <submittedName>
        <fullName evidence="5">MerR family transcriptional regulator</fullName>
    </submittedName>
</protein>
<dbReference type="Pfam" id="PF13411">
    <property type="entry name" value="MerR_1"/>
    <property type="match status" value="1"/>
</dbReference>
<dbReference type="PRINTS" id="PR00040">
    <property type="entry name" value="HTHMERR"/>
</dbReference>
<gene>
    <name evidence="5" type="ORF">E0485_04610</name>
</gene>
<dbReference type="CDD" id="cd01106">
    <property type="entry name" value="HTH_TipAL-Mta"/>
    <property type="match status" value="1"/>
</dbReference>
<name>A0A4R4ENX6_9BACL</name>
<dbReference type="Proteomes" id="UP000295418">
    <property type="component" value="Unassembled WGS sequence"/>
</dbReference>
<keyword evidence="6" id="KW-1185">Reference proteome</keyword>
<keyword evidence="2" id="KW-0238">DNA-binding</keyword>
<dbReference type="InterPro" id="IPR047057">
    <property type="entry name" value="MerR_fam"/>
</dbReference>
<dbReference type="Gene3D" id="3.40.50.150">
    <property type="entry name" value="Vaccinia Virus protein VP39"/>
    <property type="match status" value="1"/>
</dbReference>
<feature type="domain" description="HTH merR-type" evidence="4">
    <location>
        <begin position="1"/>
        <end position="69"/>
    </location>
</feature>
<keyword evidence="1" id="KW-0805">Transcription regulation</keyword>
<dbReference type="SUPFAM" id="SSF46955">
    <property type="entry name" value="Putative DNA-binding domain"/>
    <property type="match status" value="1"/>
</dbReference>
<dbReference type="GO" id="GO:0003700">
    <property type="term" value="F:DNA-binding transcription factor activity"/>
    <property type="evidence" value="ECO:0007669"/>
    <property type="project" value="InterPro"/>
</dbReference>
<dbReference type="PROSITE" id="PS50937">
    <property type="entry name" value="HTH_MERR_2"/>
    <property type="match status" value="1"/>
</dbReference>
<keyword evidence="3" id="KW-0804">Transcription</keyword>
<evidence type="ECO:0000256" key="1">
    <source>
        <dbReference type="ARBA" id="ARBA00023015"/>
    </source>
</evidence>
<dbReference type="InterPro" id="IPR029063">
    <property type="entry name" value="SAM-dependent_MTases_sf"/>
</dbReference>
<evidence type="ECO:0000313" key="6">
    <source>
        <dbReference type="Proteomes" id="UP000295418"/>
    </source>
</evidence>
<dbReference type="InterPro" id="IPR000551">
    <property type="entry name" value="MerR-type_HTH_dom"/>
</dbReference>
<dbReference type="OrthoDB" id="465705at2"/>
<evidence type="ECO:0000256" key="3">
    <source>
        <dbReference type="ARBA" id="ARBA00023163"/>
    </source>
</evidence>